<dbReference type="Ensembl" id="ENSLCAT00010000276.1">
    <property type="protein sequence ID" value="ENSLCAP00010000257.1"/>
    <property type="gene ID" value="ENSLCAG00010000177.1"/>
</dbReference>
<evidence type="ECO:0000313" key="3">
    <source>
        <dbReference type="Proteomes" id="UP000314980"/>
    </source>
</evidence>
<sequence length="139" mass="15859">EITLHRGSSVKLSCEAIYNLKRCGLVHVEWCNFTKKCAKLTDPSRYFTTVNETAVDENTRRRQVVTEILSVTTEDDGQFQCNAHCEGESALGHYIIVKVKDGSVHKGFKRSNKLRASSFTDVSFKAFFLLCILMFHHRL</sequence>
<organism evidence="2 3">
    <name type="scientific">Lates calcarifer</name>
    <name type="common">Barramundi</name>
    <name type="synonym">Holocentrus calcarifer</name>
    <dbReference type="NCBI Taxonomy" id="8187"/>
    <lineage>
        <taxon>Eukaryota</taxon>
        <taxon>Metazoa</taxon>
        <taxon>Chordata</taxon>
        <taxon>Craniata</taxon>
        <taxon>Vertebrata</taxon>
        <taxon>Euteleostomi</taxon>
        <taxon>Actinopterygii</taxon>
        <taxon>Neopterygii</taxon>
        <taxon>Teleostei</taxon>
        <taxon>Neoteleostei</taxon>
        <taxon>Acanthomorphata</taxon>
        <taxon>Carangaria</taxon>
        <taxon>Carangaria incertae sedis</taxon>
        <taxon>Centropomidae</taxon>
        <taxon>Lates</taxon>
    </lineage>
</organism>
<dbReference type="GeneTree" id="ENSGT00940000174429"/>
<evidence type="ECO:0000313" key="2">
    <source>
        <dbReference type="Ensembl" id="ENSLCAP00010000257.1"/>
    </source>
</evidence>
<dbReference type="InterPro" id="IPR007110">
    <property type="entry name" value="Ig-like_dom"/>
</dbReference>
<dbReference type="Proteomes" id="UP000314980">
    <property type="component" value="Unassembled WGS sequence"/>
</dbReference>
<keyword evidence="3" id="KW-1185">Reference proteome</keyword>
<proteinExistence type="predicted"/>
<evidence type="ECO:0000259" key="1">
    <source>
        <dbReference type="PROSITE" id="PS50835"/>
    </source>
</evidence>
<dbReference type="PROSITE" id="PS50835">
    <property type="entry name" value="IG_LIKE"/>
    <property type="match status" value="1"/>
</dbReference>
<dbReference type="InterPro" id="IPR013783">
    <property type="entry name" value="Ig-like_fold"/>
</dbReference>
<dbReference type="SUPFAM" id="SSF48726">
    <property type="entry name" value="Immunoglobulin"/>
    <property type="match status" value="1"/>
</dbReference>
<dbReference type="InParanoid" id="A0A4W6BP87"/>
<accession>A0A4W6BP87</accession>
<reference evidence="3" key="1">
    <citation type="submission" date="2015-09" db="EMBL/GenBank/DDBJ databases">
        <authorList>
            <person name="Sai Rama Sridatta P."/>
        </authorList>
    </citation>
    <scope>NUCLEOTIDE SEQUENCE [LARGE SCALE GENOMIC DNA]</scope>
</reference>
<feature type="domain" description="Ig-like" evidence="1">
    <location>
        <begin position="1"/>
        <end position="83"/>
    </location>
</feature>
<protein>
    <recommendedName>
        <fullName evidence="1">Ig-like domain-containing protein</fullName>
    </recommendedName>
</protein>
<name>A0A4W6BP87_LATCA</name>
<dbReference type="AlphaFoldDB" id="A0A4W6BP87"/>
<reference evidence="2" key="3">
    <citation type="submission" date="2025-09" db="UniProtKB">
        <authorList>
            <consortium name="Ensembl"/>
        </authorList>
    </citation>
    <scope>IDENTIFICATION</scope>
</reference>
<reference evidence="2" key="2">
    <citation type="submission" date="2025-08" db="UniProtKB">
        <authorList>
            <consortium name="Ensembl"/>
        </authorList>
    </citation>
    <scope>IDENTIFICATION</scope>
</reference>
<dbReference type="InterPro" id="IPR036179">
    <property type="entry name" value="Ig-like_dom_sf"/>
</dbReference>
<dbReference type="Gene3D" id="2.60.40.10">
    <property type="entry name" value="Immunoglobulins"/>
    <property type="match status" value="1"/>
</dbReference>